<dbReference type="EMBL" id="VUNR01000004">
    <property type="protein sequence ID" value="MSU08006.1"/>
    <property type="molecule type" value="Genomic_DNA"/>
</dbReference>
<dbReference type="AlphaFoldDB" id="A0A6I2UGV6"/>
<evidence type="ECO:0000313" key="2">
    <source>
        <dbReference type="Proteomes" id="UP000433181"/>
    </source>
</evidence>
<dbReference type="Gene3D" id="3.10.450.50">
    <property type="match status" value="1"/>
</dbReference>
<dbReference type="RefSeq" id="WP_154406112.1">
    <property type="nucleotide sequence ID" value="NZ_VUNR01000004.1"/>
</dbReference>
<sequence>METEREFTFSEAEYNELMEAQKAERMKSLRRHKLPEKLTLREALNGMTKQELEDIQYNLNLPMAKNIDRVKKAEMLDMVEPEVVKFAGRWFVSALQEQKELFDYACQHKGLLENVHCEDYRLDYLRGIGVLSCGMQDGNLVWFMPEEIQAEYQKINNGAFADAVNLNSEVMRLAAGMVFYYGIINYDELYKKICDYIDADLEFADFMGIIFNGGCWYPHVVTGQHDLMHESLMNPEALQQAQRQQGSLGYADLPYDKLYDAGQDGYIESTEAYRALAQYFMQKKELDVLQAAEAVRSITIIIQNGYGMKEIVGFLADNQLKMDNGQDTDELYHLIGEYNNTMPLWMLKGHTLADAASQPRPAVVREGRKIGRNEPCPCGSGKKYKNCCLDKEWN</sequence>
<proteinExistence type="predicted"/>
<organism evidence="1 2">
    <name type="scientific">Anaerovibrio slackiae</name>
    <dbReference type="NCBI Taxonomy" id="2652309"/>
    <lineage>
        <taxon>Bacteria</taxon>
        <taxon>Bacillati</taxon>
        <taxon>Bacillota</taxon>
        <taxon>Negativicutes</taxon>
        <taxon>Selenomonadales</taxon>
        <taxon>Selenomonadaceae</taxon>
        <taxon>Anaerovibrio</taxon>
    </lineage>
</organism>
<dbReference type="SUPFAM" id="SSF103642">
    <property type="entry name" value="Sec-C motif"/>
    <property type="match status" value="1"/>
</dbReference>
<accession>A0A6I2UGV6</accession>
<gene>
    <name evidence="1" type="ORF">FYJ84_03245</name>
</gene>
<name>A0A6I2UGV6_9FIRM</name>
<dbReference type="PANTHER" id="PTHR33747:SF1">
    <property type="entry name" value="ADENYLATE CYCLASE-ASSOCIATED CAP C-TERMINAL DOMAIN-CONTAINING PROTEIN"/>
    <property type="match status" value="1"/>
</dbReference>
<dbReference type="Pfam" id="PF02810">
    <property type="entry name" value="SEC-C"/>
    <property type="match status" value="1"/>
</dbReference>
<keyword evidence="2" id="KW-1185">Reference proteome</keyword>
<dbReference type="Proteomes" id="UP000433181">
    <property type="component" value="Unassembled WGS sequence"/>
</dbReference>
<dbReference type="PANTHER" id="PTHR33747">
    <property type="entry name" value="UPF0225 PROTEIN SCO1677"/>
    <property type="match status" value="1"/>
</dbReference>
<evidence type="ECO:0000313" key="1">
    <source>
        <dbReference type="EMBL" id="MSU08006.1"/>
    </source>
</evidence>
<dbReference type="InterPro" id="IPR004027">
    <property type="entry name" value="SEC_C_motif"/>
</dbReference>
<dbReference type="GeneID" id="96777920"/>
<comment type="caution">
    <text evidence="1">The sequence shown here is derived from an EMBL/GenBank/DDBJ whole genome shotgun (WGS) entry which is preliminary data.</text>
</comment>
<protein>
    <submittedName>
        <fullName evidence="1">Zinc chelation protein SecC</fullName>
    </submittedName>
</protein>
<reference evidence="1 2" key="1">
    <citation type="submission" date="2019-08" db="EMBL/GenBank/DDBJ databases">
        <title>In-depth cultivation of the pig gut microbiome towards novel bacterial diversity and tailored functional studies.</title>
        <authorList>
            <person name="Wylensek D."/>
            <person name="Hitch T.C.A."/>
            <person name="Clavel T."/>
        </authorList>
    </citation>
    <scope>NUCLEOTIDE SEQUENCE [LARGE SCALE GENOMIC DNA]</scope>
    <source>
        <strain evidence="1 2">WCA-693-APC-5D-A</strain>
    </source>
</reference>